<dbReference type="Proteomes" id="UP001596378">
    <property type="component" value="Unassembled WGS sequence"/>
</dbReference>
<keyword evidence="2" id="KW-0812">Transmembrane</keyword>
<evidence type="ECO:0000256" key="1">
    <source>
        <dbReference type="SAM" id="MobiDB-lite"/>
    </source>
</evidence>
<evidence type="ECO:0000313" key="4">
    <source>
        <dbReference type="Proteomes" id="UP001596378"/>
    </source>
</evidence>
<feature type="region of interest" description="Disordered" evidence="1">
    <location>
        <begin position="361"/>
        <end position="384"/>
    </location>
</feature>
<keyword evidence="2" id="KW-1133">Transmembrane helix</keyword>
<keyword evidence="4" id="KW-1185">Reference proteome</keyword>
<comment type="caution">
    <text evidence="3">The sequence shown here is derived from an EMBL/GenBank/DDBJ whole genome shotgun (WGS) entry which is preliminary data.</text>
</comment>
<evidence type="ECO:0000313" key="3">
    <source>
        <dbReference type="EMBL" id="MFC7147242.1"/>
    </source>
</evidence>
<protein>
    <submittedName>
        <fullName evidence="3">Uncharacterized protein</fullName>
    </submittedName>
</protein>
<gene>
    <name evidence="3" type="ORF">ACFQMJ_01735</name>
</gene>
<feature type="transmembrane region" description="Helical" evidence="2">
    <location>
        <begin position="335"/>
        <end position="355"/>
    </location>
</feature>
<reference evidence="4" key="1">
    <citation type="journal article" date="2019" name="Int. J. Syst. Evol. Microbiol.">
        <title>The Global Catalogue of Microorganisms (GCM) 10K type strain sequencing project: providing services to taxonomists for standard genome sequencing and annotation.</title>
        <authorList>
            <consortium name="The Broad Institute Genomics Platform"/>
            <consortium name="The Broad Institute Genome Sequencing Center for Infectious Disease"/>
            <person name="Wu L."/>
            <person name="Ma J."/>
        </authorList>
    </citation>
    <scope>NUCLEOTIDE SEQUENCE [LARGE SCALE GENOMIC DNA]</scope>
    <source>
        <strain evidence="4">KCTC 12907</strain>
    </source>
</reference>
<feature type="transmembrane region" description="Helical" evidence="2">
    <location>
        <begin position="125"/>
        <end position="145"/>
    </location>
</feature>
<feature type="transmembrane region" description="Helical" evidence="2">
    <location>
        <begin position="94"/>
        <end position="113"/>
    </location>
</feature>
<feature type="transmembrane region" description="Helical" evidence="2">
    <location>
        <begin position="293"/>
        <end position="315"/>
    </location>
</feature>
<feature type="transmembrane region" description="Helical" evidence="2">
    <location>
        <begin position="61"/>
        <end position="82"/>
    </location>
</feature>
<feature type="transmembrane region" description="Helical" evidence="2">
    <location>
        <begin position="166"/>
        <end position="185"/>
    </location>
</feature>
<evidence type="ECO:0000256" key="2">
    <source>
        <dbReference type="SAM" id="Phobius"/>
    </source>
</evidence>
<sequence>MLRDCKEEDFDELKAVSIYRLSPDGIFAGLIGAFVYSGVMSVVMAFALSYSTTITSVYWSLIQKLDLGLLILQFLFVLLFAFQSTRYRFQTLQSIVLCAVFLKMSLDGYKVYFLSLEDRNSPTQLFDIGIGVIVGGLLVLIWAVIRAIGKVEQGKITQDGTYLYPVSRRTAIVIAIILIGAMMIARVSESFIDKSYRGITGPVSLLVIFSILQYALAIAWPEFFLLAYAKSKFPGFALEPSDMKASTDRGTIKNEKRELPKASFKQSLAFWWTKPISVIKSRAGGMSEKKAPFWMLIVIWLETSFALGAGLLLFTLLGKQNRLDFAEGPVRYAEVYFYFGLAAALLLLIAVRIGVGRGRGFSKDEAGERGRTTGENKTKFPDVQ</sequence>
<dbReference type="RefSeq" id="WP_378050523.1">
    <property type="nucleotide sequence ID" value="NZ_JBHMDN010000028.1"/>
</dbReference>
<feature type="transmembrane region" description="Helical" evidence="2">
    <location>
        <begin position="26"/>
        <end position="49"/>
    </location>
</feature>
<name>A0ABW2F521_9BACL</name>
<proteinExistence type="predicted"/>
<accession>A0ABW2F521</accession>
<keyword evidence="2" id="KW-0472">Membrane</keyword>
<feature type="transmembrane region" description="Helical" evidence="2">
    <location>
        <begin position="205"/>
        <end position="228"/>
    </location>
</feature>
<organism evidence="3 4">
    <name type="scientific">Cohnella cellulosilytica</name>
    <dbReference type="NCBI Taxonomy" id="986710"/>
    <lineage>
        <taxon>Bacteria</taxon>
        <taxon>Bacillati</taxon>
        <taxon>Bacillota</taxon>
        <taxon>Bacilli</taxon>
        <taxon>Bacillales</taxon>
        <taxon>Paenibacillaceae</taxon>
        <taxon>Cohnella</taxon>
    </lineage>
</organism>
<dbReference type="EMBL" id="JBHTAI010000001">
    <property type="protein sequence ID" value="MFC7147242.1"/>
    <property type="molecule type" value="Genomic_DNA"/>
</dbReference>